<sequence length="60" mass="6957">MSKPTDFLKHLGKKQVSQKRAEELIRQLEKTSQGLPAGYWAEHHGIIEQTFYESEKAELD</sequence>
<dbReference type="EMBL" id="CP120682">
    <property type="protein sequence ID" value="WKN34360.1"/>
    <property type="molecule type" value="Genomic_DNA"/>
</dbReference>
<gene>
    <name evidence="1" type="ORF">K4G66_18450</name>
</gene>
<reference evidence="1" key="2">
    <citation type="journal article" date="2024" name="Antonie Van Leeuwenhoek">
        <title>Roseihalotalea indica gen. nov., sp. nov., a halophilic Bacteroidetes from mesopelagic Southwest Indian Ocean with higher carbohydrate metabolic potential.</title>
        <authorList>
            <person name="Chen B."/>
            <person name="Zhang M."/>
            <person name="Lin D."/>
            <person name="Ye J."/>
            <person name="Tang K."/>
        </authorList>
    </citation>
    <scope>NUCLEOTIDE SEQUENCE</scope>
    <source>
        <strain evidence="1">TK19036</strain>
    </source>
</reference>
<protein>
    <submittedName>
        <fullName evidence="1">Uncharacterized protein</fullName>
    </submittedName>
</protein>
<proteinExistence type="predicted"/>
<dbReference type="AlphaFoldDB" id="A0AA49JEW9"/>
<accession>A0AA49JEW9</accession>
<name>A0AA49JEW9_9BACT</name>
<organism evidence="1">
    <name type="scientific">Roseihalotalea indica</name>
    <dbReference type="NCBI Taxonomy" id="2867963"/>
    <lineage>
        <taxon>Bacteria</taxon>
        <taxon>Pseudomonadati</taxon>
        <taxon>Bacteroidota</taxon>
        <taxon>Cytophagia</taxon>
        <taxon>Cytophagales</taxon>
        <taxon>Catalimonadaceae</taxon>
        <taxon>Roseihalotalea</taxon>
    </lineage>
</organism>
<evidence type="ECO:0000313" key="1">
    <source>
        <dbReference type="EMBL" id="WKN34360.1"/>
    </source>
</evidence>
<reference evidence="1" key="1">
    <citation type="journal article" date="2023" name="Comput. Struct. Biotechnol. J.">
        <title>Discovery of a novel marine Bacteroidetes with a rich repertoire of carbohydrate-active enzymes.</title>
        <authorList>
            <person name="Chen B."/>
            <person name="Liu G."/>
            <person name="Chen Q."/>
            <person name="Wang H."/>
            <person name="Liu L."/>
            <person name="Tang K."/>
        </authorList>
    </citation>
    <scope>NUCLEOTIDE SEQUENCE</scope>
    <source>
        <strain evidence="1">TK19036</strain>
    </source>
</reference>